<accession>V5SJC0</accession>
<protein>
    <submittedName>
        <fullName evidence="2">Uncharacterized protein</fullName>
    </submittedName>
</protein>
<dbReference type="RefSeq" id="WP_023787460.1">
    <property type="nucleotide sequence ID" value="NC_022997.1"/>
</dbReference>
<reference evidence="2 3" key="1">
    <citation type="journal article" date="2014" name="Genome Announc.">
        <title>Complete Genome Sequence of Hyphomicrobium nitrativorans Strain NL23, a Denitrifying Bacterium Isolated from Biofilm of a Methanol-Fed Denitrification System Treating Seawater at the Montreal Biodome.</title>
        <authorList>
            <person name="Martineau C."/>
            <person name="Villeneuve C."/>
            <person name="Mauffrey F."/>
            <person name="Villemur R."/>
        </authorList>
    </citation>
    <scope>NUCLEOTIDE SEQUENCE [LARGE SCALE GENOMIC DNA]</scope>
    <source>
        <strain evidence="2">NL23</strain>
    </source>
</reference>
<evidence type="ECO:0000313" key="2">
    <source>
        <dbReference type="EMBL" id="AHB50190.1"/>
    </source>
</evidence>
<keyword evidence="3" id="KW-1185">Reference proteome</keyword>
<proteinExistence type="predicted"/>
<evidence type="ECO:0000313" key="3">
    <source>
        <dbReference type="Proteomes" id="UP000018542"/>
    </source>
</evidence>
<evidence type="ECO:0000256" key="1">
    <source>
        <dbReference type="SAM" id="SignalP"/>
    </source>
</evidence>
<dbReference type="KEGG" id="hni:W911_10535"/>
<keyword evidence="1" id="KW-0732">Signal</keyword>
<name>V5SJC0_9HYPH</name>
<dbReference type="Proteomes" id="UP000018542">
    <property type="component" value="Chromosome"/>
</dbReference>
<dbReference type="HOGENOM" id="CLU_2617229_0_0_5"/>
<dbReference type="OrthoDB" id="7933908at2"/>
<gene>
    <name evidence="2" type="ORF">W911_10535</name>
</gene>
<organism evidence="2 3">
    <name type="scientific">Hyphomicrobium nitrativorans NL23</name>
    <dbReference type="NCBI Taxonomy" id="1029756"/>
    <lineage>
        <taxon>Bacteria</taxon>
        <taxon>Pseudomonadati</taxon>
        <taxon>Pseudomonadota</taxon>
        <taxon>Alphaproteobacteria</taxon>
        <taxon>Hyphomicrobiales</taxon>
        <taxon>Hyphomicrobiaceae</taxon>
        <taxon>Hyphomicrobium</taxon>
    </lineage>
</organism>
<dbReference type="EMBL" id="CP006912">
    <property type="protein sequence ID" value="AHB50190.1"/>
    <property type="molecule type" value="Genomic_DNA"/>
</dbReference>
<dbReference type="PATRIC" id="fig|1029756.8.peg.2192"/>
<sequence>MPRTALLLLAAFALLPPVTSAAEAGRRDDGKRLASQTKPLKDCTRLNARYGYYANPWCTAAEQDRWDRWEARRLSGRR</sequence>
<feature type="signal peptide" evidence="1">
    <location>
        <begin position="1"/>
        <end position="21"/>
    </location>
</feature>
<dbReference type="AlphaFoldDB" id="V5SJC0"/>
<feature type="chain" id="PRO_5004740786" evidence="1">
    <location>
        <begin position="22"/>
        <end position="78"/>
    </location>
</feature>